<feature type="signal peptide" evidence="3">
    <location>
        <begin position="1"/>
        <end position="17"/>
    </location>
</feature>
<keyword evidence="3" id="KW-0732">Signal</keyword>
<protein>
    <submittedName>
        <fullName evidence="5">FucTC CG40305PAlike</fullName>
    </submittedName>
</protein>
<dbReference type="EMBL" id="CP045897">
    <property type="protein sequence ID" value="QQP51755.1"/>
    <property type="molecule type" value="Genomic_DNA"/>
</dbReference>
<dbReference type="GO" id="GO:0008417">
    <property type="term" value="F:fucosyltransferase activity"/>
    <property type="evidence" value="ECO:0007669"/>
    <property type="project" value="InterPro"/>
</dbReference>
<dbReference type="GO" id="GO:0032580">
    <property type="term" value="C:Golgi cisterna membrane"/>
    <property type="evidence" value="ECO:0007669"/>
    <property type="project" value="UniProtKB-SubCell"/>
</dbReference>
<sequence length="142" mass="16473">MCITALSVLLTICLTWRGPVLIPPESTKYILYWNTAYGSSEYGFCCGKEPYVKYNCHPRRNCYVTNNRSYLESVSDFDAILFHQRTLSSNDLPSKRSLHQRYIFYLLESPSNMLYQTLHVTRTAAKIIGRCVTNYSKPSMLY</sequence>
<reference evidence="6" key="1">
    <citation type="submission" date="2021-01" db="EMBL/GenBank/DDBJ databases">
        <title>Caligus Genome Assembly.</title>
        <authorList>
            <person name="Gallardo-Escarate C."/>
        </authorList>
    </citation>
    <scope>NUCLEOTIDE SEQUENCE [LARGE SCALE GENOMIC DNA]</scope>
</reference>
<dbReference type="Pfam" id="PF17039">
    <property type="entry name" value="Glyco_tran_10_N"/>
    <property type="match status" value="1"/>
</dbReference>
<accession>A0A7T8HKU7</accession>
<keyword evidence="6" id="KW-1185">Reference proteome</keyword>
<dbReference type="InterPro" id="IPR001503">
    <property type="entry name" value="Glyco_trans_10"/>
</dbReference>
<dbReference type="AlphaFoldDB" id="A0A7T8HKU7"/>
<evidence type="ECO:0000259" key="4">
    <source>
        <dbReference type="Pfam" id="PF17039"/>
    </source>
</evidence>
<name>A0A7T8HKU7_CALRO</name>
<gene>
    <name evidence="5" type="ORF">FKW44_013198</name>
</gene>
<dbReference type="PANTHER" id="PTHR48438">
    <property type="entry name" value="ALPHA-(1,3)-FUCOSYLTRANSFERASE C-RELATED"/>
    <property type="match status" value="1"/>
</dbReference>
<dbReference type="Proteomes" id="UP000595437">
    <property type="component" value="Chromosome 8"/>
</dbReference>
<evidence type="ECO:0000313" key="5">
    <source>
        <dbReference type="EMBL" id="QQP51755.1"/>
    </source>
</evidence>
<proteinExistence type="predicted"/>
<dbReference type="PANTHER" id="PTHR48438:SF1">
    <property type="entry name" value="ALPHA-(1,3)-FUCOSYLTRANSFERASE C-RELATED"/>
    <property type="match status" value="1"/>
</dbReference>
<dbReference type="InterPro" id="IPR031481">
    <property type="entry name" value="Glyco_tran_10_N"/>
</dbReference>
<evidence type="ECO:0000313" key="6">
    <source>
        <dbReference type="Proteomes" id="UP000595437"/>
    </source>
</evidence>
<evidence type="ECO:0000256" key="3">
    <source>
        <dbReference type="SAM" id="SignalP"/>
    </source>
</evidence>
<dbReference type="SUPFAM" id="SSF53756">
    <property type="entry name" value="UDP-Glycosyltransferase/glycogen phosphorylase"/>
    <property type="match status" value="1"/>
</dbReference>
<evidence type="ECO:0000256" key="1">
    <source>
        <dbReference type="ARBA" id="ARBA00004447"/>
    </source>
</evidence>
<feature type="chain" id="PRO_5030817603" evidence="3">
    <location>
        <begin position="18"/>
        <end position="142"/>
    </location>
</feature>
<feature type="domain" description="Fucosyltransferase N-terminal" evidence="4">
    <location>
        <begin position="26"/>
        <end position="115"/>
    </location>
</feature>
<dbReference type="OrthoDB" id="427096at2759"/>
<comment type="subcellular location">
    <subcellularLocation>
        <location evidence="1">Golgi apparatus</location>
        <location evidence="1">Golgi stack membrane</location>
        <topology evidence="1">Single-pass type II membrane protein</topology>
    </subcellularLocation>
</comment>
<organism evidence="5 6">
    <name type="scientific">Caligus rogercresseyi</name>
    <name type="common">Sea louse</name>
    <dbReference type="NCBI Taxonomy" id="217165"/>
    <lineage>
        <taxon>Eukaryota</taxon>
        <taxon>Metazoa</taxon>
        <taxon>Ecdysozoa</taxon>
        <taxon>Arthropoda</taxon>
        <taxon>Crustacea</taxon>
        <taxon>Multicrustacea</taxon>
        <taxon>Hexanauplia</taxon>
        <taxon>Copepoda</taxon>
        <taxon>Siphonostomatoida</taxon>
        <taxon>Caligidae</taxon>
        <taxon>Caligus</taxon>
    </lineage>
</organism>
<evidence type="ECO:0000256" key="2">
    <source>
        <dbReference type="ARBA" id="ARBA00023034"/>
    </source>
</evidence>
<keyword evidence="2" id="KW-0333">Golgi apparatus</keyword>